<evidence type="ECO:0000259" key="11">
    <source>
        <dbReference type="Pfam" id="PF03520"/>
    </source>
</evidence>
<dbReference type="Gene3D" id="6.10.140.1910">
    <property type="match status" value="1"/>
</dbReference>
<gene>
    <name evidence="12" type="ORF">JOQ06_022823</name>
</gene>
<dbReference type="AlphaFoldDB" id="A0AAD6A5B1"/>
<keyword evidence="9" id="KW-0407">Ion channel</keyword>
<evidence type="ECO:0000313" key="12">
    <source>
        <dbReference type="EMBL" id="KAJ4918605.1"/>
    </source>
</evidence>
<keyword evidence="8" id="KW-0406">Ion transport</keyword>
<keyword evidence="13" id="KW-1185">Reference proteome</keyword>
<comment type="caution">
    <text evidence="12">The sequence shown here is derived from an EMBL/GenBank/DDBJ whole genome shotgun (WGS) entry which is preliminary data.</text>
</comment>
<evidence type="ECO:0000256" key="1">
    <source>
        <dbReference type="ARBA" id="ARBA00004651"/>
    </source>
</evidence>
<keyword evidence="7" id="KW-0630">Potassium</keyword>
<accession>A0AAD6A5B1</accession>
<dbReference type="EMBL" id="JAPTMU010000445">
    <property type="protein sequence ID" value="KAJ4918605.1"/>
    <property type="molecule type" value="Genomic_DNA"/>
</dbReference>
<evidence type="ECO:0000256" key="9">
    <source>
        <dbReference type="ARBA" id="ARBA00023303"/>
    </source>
</evidence>
<evidence type="ECO:0000256" key="2">
    <source>
        <dbReference type="ARBA" id="ARBA00022448"/>
    </source>
</evidence>
<evidence type="ECO:0000256" key="7">
    <source>
        <dbReference type="ARBA" id="ARBA00022958"/>
    </source>
</evidence>
<feature type="domain" description="Potassium channel voltage dependent KCNQ C-terminal" evidence="11">
    <location>
        <begin position="9"/>
        <end position="59"/>
    </location>
</feature>
<evidence type="ECO:0000313" key="13">
    <source>
        <dbReference type="Proteomes" id="UP001219934"/>
    </source>
</evidence>
<dbReference type="GO" id="GO:0008076">
    <property type="term" value="C:voltage-gated potassium channel complex"/>
    <property type="evidence" value="ECO:0007669"/>
    <property type="project" value="TreeGrafter"/>
</dbReference>
<dbReference type="PANTHER" id="PTHR47735:SF4">
    <property type="entry name" value="POTASSIUM VOLTAGE-GATED CHANNEL SUBFAMILY KQT MEMBER 2"/>
    <property type="match status" value="1"/>
</dbReference>
<organism evidence="12 13">
    <name type="scientific">Pogonophryne albipinna</name>
    <dbReference type="NCBI Taxonomy" id="1090488"/>
    <lineage>
        <taxon>Eukaryota</taxon>
        <taxon>Metazoa</taxon>
        <taxon>Chordata</taxon>
        <taxon>Craniata</taxon>
        <taxon>Vertebrata</taxon>
        <taxon>Euteleostomi</taxon>
        <taxon>Actinopterygii</taxon>
        <taxon>Neopterygii</taxon>
        <taxon>Teleostei</taxon>
        <taxon>Neoteleostei</taxon>
        <taxon>Acanthomorphata</taxon>
        <taxon>Eupercaria</taxon>
        <taxon>Perciformes</taxon>
        <taxon>Notothenioidei</taxon>
        <taxon>Pogonophryne</taxon>
    </lineage>
</organism>
<evidence type="ECO:0000256" key="3">
    <source>
        <dbReference type="ARBA" id="ARBA00022475"/>
    </source>
</evidence>
<dbReference type="Proteomes" id="UP001219934">
    <property type="component" value="Unassembled WGS sequence"/>
</dbReference>
<dbReference type="InterPro" id="IPR013821">
    <property type="entry name" value="K_chnl_volt-dep_KCNQ_C"/>
</dbReference>
<evidence type="ECO:0000256" key="6">
    <source>
        <dbReference type="ARBA" id="ARBA00022882"/>
    </source>
</evidence>
<keyword evidence="3" id="KW-0472">Membrane</keyword>
<keyword evidence="6" id="KW-0851">Voltage-gated channel</keyword>
<reference evidence="12" key="1">
    <citation type="submission" date="2022-11" db="EMBL/GenBank/DDBJ databases">
        <title>Chromosome-level genome of Pogonophryne albipinna.</title>
        <authorList>
            <person name="Jo E."/>
        </authorList>
    </citation>
    <scope>NUCLEOTIDE SEQUENCE</scope>
    <source>
        <strain evidence="12">SGF0006</strain>
        <tissue evidence="12">Muscle</tissue>
    </source>
</reference>
<dbReference type="Pfam" id="PF03520">
    <property type="entry name" value="KCNQ_channel"/>
    <property type="match status" value="1"/>
</dbReference>
<keyword evidence="5" id="KW-0631">Potassium channel</keyword>
<evidence type="ECO:0000256" key="5">
    <source>
        <dbReference type="ARBA" id="ARBA00022826"/>
    </source>
</evidence>
<sequence>MCSVTVVNNNRNLIRFMVSKRKFKESLRPYDVMDVIEQYSAGHLDMLARIKNLQTRYDLRAPDSACLHVSLLFQNT</sequence>
<keyword evidence="3" id="KW-1003">Cell membrane</keyword>
<dbReference type="InterPro" id="IPR003937">
    <property type="entry name" value="K_chnl_volt-dep_KCNQ"/>
</dbReference>
<comment type="subcellular location">
    <subcellularLocation>
        <location evidence="1">Cell membrane</location>
        <topology evidence="1">Multi-pass membrane protein</topology>
    </subcellularLocation>
</comment>
<dbReference type="PANTHER" id="PTHR47735">
    <property type="entry name" value="POTASSIUM VOLTAGE-GATED CHANNEL SUBFAMILY KQT MEMBER 4"/>
    <property type="match status" value="1"/>
</dbReference>
<protein>
    <recommendedName>
        <fullName evidence="11">Potassium channel voltage dependent KCNQ C-terminal domain-containing protein</fullName>
    </recommendedName>
</protein>
<evidence type="ECO:0000256" key="8">
    <source>
        <dbReference type="ARBA" id="ARBA00023065"/>
    </source>
</evidence>
<comment type="catalytic activity">
    <reaction evidence="10">
        <text>K(+)(in) = K(+)(out)</text>
        <dbReference type="Rhea" id="RHEA:29463"/>
        <dbReference type="ChEBI" id="CHEBI:29103"/>
    </reaction>
</comment>
<evidence type="ECO:0000256" key="4">
    <source>
        <dbReference type="ARBA" id="ARBA00022538"/>
    </source>
</evidence>
<name>A0AAD6A5B1_9TELE</name>
<keyword evidence="4" id="KW-0633">Potassium transport</keyword>
<dbReference type="GO" id="GO:0005249">
    <property type="term" value="F:voltage-gated potassium channel activity"/>
    <property type="evidence" value="ECO:0007669"/>
    <property type="project" value="InterPro"/>
</dbReference>
<evidence type="ECO:0000256" key="10">
    <source>
        <dbReference type="ARBA" id="ARBA00034430"/>
    </source>
</evidence>
<keyword evidence="2" id="KW-0813">Transport</keyword>
<proteinExistence type="predicted"/>